<gene>
    <name evidence="1" type="ORF">ACI2I3_13200</name>
</gene>
<name>A0ABW8LED7_9GAMM</name>
<proteinExistence type="predicted"/>
<evidence type="ECO:0000313" key="1">
    <source>
        <dbReference type="EMBL" id="MFK4002283.1"/>
    </source>
</evidence>
<dbReference type="EMBL" id="JBJDPD010000050">
    <property type="protein sequence ID" value="MFK4002283.1"/>
    <property type="molecule type" value="Genomic_DNA"/>
</dbReference>
<sequence length="214" mass="24514">MTNQSENEETINWLRKEFPLFLADTRKTVKPHIEQWRKTVTETRQALNKFAKEYQTDIDIWIKLAEVYPQLELHVDNIIDGIDNTEFQVGTDIIELAHIFEAIDVQSDPDATSILSVISSKNFQKSLIHSYYETTLNIDRLPLIQEALELHNNKYYAGSICLFYGQFEGVLTDSLEKVGYIVKEGDKIKPVAKDGKVKGENLTGLVPKLKHAMT</sequence>
<evidence type="ECO:0000313" key="2">
    <source>
        <dbReference type="Proteomes" id="UP001620234"/>
    </source>
</evidence>
<organism evidence="1 2">
    <name type="scientific">Psychrobacter namhaensis</name>
    <dbReference type="NCBI Taxonomy" id="292734"/>
    <lineage>
        <taxon>Bacteria</taxon>
        <taxon>Pseudomonadati</taxon>
        <taxon>Pseudomonadota</taxon>
        <taxon>Gammaproteobacteria</taxon>
        <taxon>Moraxellales</taxon>
        <taxon>Moraxellaceae</taxon>
        <taxon>Psychrobacter</taxon>
    </lineage>
</organism>
<dbReference type="Proteomes" id="UP001620234">
    <property type="component" value="Unassembled WGS sequence"/>
</dbReference>
<accession>A0ABW8LED7</accession>
<keyword evidence="2" id="KW-1185">Reference proteome</keyword>
<reference evidence="1 2" key="1">
    <citation type="submission" date="2024-11" db="EMBL/GenBank/DDBJ databases">
        <title>The Natural Products Discovery Center: Release of the First 8490 Sequenced Strains for Exploring Actinobacteria Biosynthetic Diversity.</title>
        <authorList>
            <person name="Kalkreuter E."/>
            <person name="Kautsar S.A."/>
            <person name="Yang D."/>
            <person name="Bader C.D."/>
            <person name="Teijaro C.N."/>
            <person name="Fluegel L."/>
            <person name="Davis C.M."/>
            <person name="Simpson J.R."/>
            <person name="Lauterbach L."/>
            <person name="Steele A.D."/>
            <person name="Gui C."/>
            <person name="Meng S."/>
            <person name="Li G."/>
            <person name="Viehrig K."/>
            <person name="Ye F."/>
            <person name="Su P."/>
            <person name="Kiefer A.F."/>
            <person name="Nichols A."/>
            <person name="Cepeda A.J."/>
            <person name="Yan W."/>
            <person name="Fan B."/>
            <person name="Jiang Y."/>
            <person name="Adhikari A."/>
            <person name="Zheng C.-J."/>
            <person name="Schuster L."/>
            <person name="Cowan T.M."/>
            <person name="Smanski M.J."/>
            <person name="Chevrette M.G."/>
            <person name="De Carvalho L.P.S."/>
            <person name="Shen B."/>
        </authorList>
    </citation>
    <scope>NUCLEOTIDE SEQUENCE [LARGE SCALE GENOMIC DNA]</scope>
    <source>
        <strain evidence="1 2">NPDC077433</strain>
    </source>
</reference>
<comment type="caution">
    <text evidence="1">The sequence shown here is derived from an EMBL/GenBank/DDBJ whole genome shotgun (WGS) entry which is preliminary data.</text>
</comment>
<dbReference type="RefSeq" id="WP_404672471.1">
    <property type="nucleotide sequence ID" value="NZ_JBJDPD010000050.1"/>
</dbReference>
<protein>
    <submittedName>
        <fullName evidence="1">Uncharacterized protein</fullName>
    </submittedName>
</protein>